<dbReference type="Proteomes" id="UP000626982">
    <property type="component" value="Unassembled WGS sequence"/>
</dbReference>
<proteinExistence type="predicted"/>
<sequence length="171" mass="17525">MARSVRSRQLVIAAAVVALSSLLGGCASTQQALRGPIRSLVQSNADALVALDSAAARQARVAALLAEARAAAAAAYREAADARAQLVATPEGAEALSDACGVLVDAATGQVPVGAEERVRYLFEVARVRSPAQSLLDDVAAVEEVIMAYRDGRADAAALQLATLGFTSVYC</sequence>
<comment type="caution">
    <text evidence="2">The sequence shown here is derived from an EMBL/GenBank/DDBJ whole genome shotgun (WGS) entry which is preliminary data.</text>
</comment>
<evidence type="ECO:0000313" key="3">
    <source>
        <dbReference type="Proteomes" id="UP000626982"/>
    </source>
</evidence>
<dbReference type="PROSITE" id="PS51257">
    <property type="entry name" value="PROKAR_LIPOPROTEIN"/>
    <property type="match status" value="1"/>
</dbReference>
<name>A0ABQ2KD63_9MICO</name>
<feature type="signal peptide" evidence="1">
    <location>
        <begin position="1"/>
        <end position="32"/>
    </location>
</feature>
<protein>
    <submittedName>
        <fullName evidence="2">Uncharacterized protein</fullName>
    </submittedName>
</protein>
<keyword evidence="3" id="KW-1185">Reference proteome</keyword>
<gene>
    <name evidence="2" type="ORF">GCM10010968_07430</name>
</gene>
<reference evidence="3" key="1">
    <citation type="journal article" date="2019" name="Int. J. Syst. Evol. Microbiol.">
        <title>The Global Catalogue of Microorganisms (GCM) 10K type strain sequencing project: providing services to taxonomists for standard genome sequencing and annotation.</title>
        <authorList>
            <consortium name="The Broad Institute Genomics Platform"/>
            <consortium name="The Broad Institute Genome Sequencing Center for Infectious Disease"/>
            <person name="Wu L."/>
            <person name="Ma J."/>
        </authorList>
    </citation>
    <scope>NUCLEOTIDE SEQUENCE [LARGE SCALE GENOMIC DNA]</scope>
    <source>
        <strain evidence="3">CGMCC 1.6960</strain>
    </source>
</reference>
<organism evidence="2 3">
    <name type="scientific">Agrococcus terreus</name>
    <dbReference type="NCBI Taxonomy" id="574649"/>
    <lineage>
        <taxon>Bacteria</taxon>
        <taxon>Bacillati</taxon>
        <taxon>Actinomycetota</taxon>
        <taxon>Actinomycetes</taxon>
        <taxon>Micrococcales</taxon>
        <taxon>Microbacteriaceae</taxon>
        <taxon>Agrococcus</taxon>
    </lineage>
</organism>
<accession>A0ABQ2KD63</accession>
<evidence type="ECO:0000313" key="2">
    <source>
        <dbReference type="EMBL" id="GGN79974.1"/>
    </source>
</evidence>
<keyword evidence="1" id="KW-0732">Signal</keyword>
<dbReference type="EMBL" id="BMLM01000001">
    <property type="protein sequence ID" value="GGN79974.1"/>
    <property type="molecule type" value="Genomic_DNA"/>
</dbReference>
<feature type="chain" id="PRO_5047124181" evidence="1">
    <location>
        <begin position="33"/>
        <end position="171"/>
    </location>
</feature>
<evidence type="ECO:0000256" key="1">
    <source>
        <dbReference type="SAM" id="SignalP"/>
    </source>
</evidence>
<dbReference type="RefSeq" id="WP_188716182.1">
    <property type="nucleotide sequence ID" value="NZ_BAABBD010000001.1"/>
</dbReference>